<feature type="transmembrane region" description="Helical" evidence="8">
    <location>
        <begin position="371"/>
        <end position="393"/>
    </location>
</feature>
<evidence type="ECO:0000256" key="3">
    <source>
        <dbReference type="ARBA" id="ARBA00022692"/>
    </source>
</evidence>
<comment type="subcellular location">
    <subcellularLocation>
        <location evidence="1">Cell membrane</location>
        <topology evidence="1">Multi-pass membrane protein</topology>
    </subcellularLocation>
</comment>
<keyword evidence="3 8" id="KW-0812">Transmembrane</keyword>
<organism evidence="10 11">
    <name type="scientific">Streptomyces sanyensis</name>
    <dbReference type="NCBI Taxonomy" id="568869"/>
    <lineage>
        <taxon>Bacteria</taxon>
        <taxon>Bacillati</taxon>
        <taxon>Actinomycetota</taxon>
        <taxon>Actinomycetes</taxon>
        <taxon>Kitasatosporales</taxon>
        <taxon>Streptomycetaceae</taxon>
        <taxon>Streptomyces</taxon>
    </lineage>
</organism>
<evidence type="ECO:0000256" key="6">
    <source>
        <dbReference type="ARBA" id="ARBA00023251"/>
    </source>
</evidence>
<dbReference type="Proteomes" id="UP001501147">
    <property type="component" value="Unassembled WGS sequence"/>
</dbReference>
<gene>
    <name evidence="10" type="ORF">GCM10023329_52600</name>
</gene>
<feature type="domain" description="Major facilitator superfamily (MFS) profile" evidence="9">
    <location>
        <begin position="29"/>
        <end position="475"/>
    </location>
</feature>
<comment type="caution">
    <text evidence="10">The sequence shown here is derived from an EMBL/GenBank/DDBJ whole genome shotgun (WGS) entry which is preliminary data.</text>
</comment>
<feature type="transmembrane region" description="Helical" evidence="8">
    <location>
        <begin position="240"/>
        <end position="261"/>
    </location>
</feature>
<keyword evidence="5 8" id="KW-0472">Membrane</keyword>
<evidence type="ECO:0000256" key="7">
    <source>
        <dbReference type="SAM" id="MobiDB-lite"/>
    </source>
</evidence>
<keyword evidence="11" id="KW-1185">Reference proteome</keyword>
<dbReference type="RefSeq" id="WP_345615965.1">
    <property type="nucleotide sequence ID" value="NZ_BAABJV010000022.1"/>
</dbReference>
<evidence type="ECO:0000256" key="8">
    <source>
        <dbReference type="SAM" id="Phobius"/>
    </source>
</evidence>
<evidence type="ECO:0000256" key="2">
    <source>
        <dbReference type="ARBA" id="ARBA00022448"/>
    </source>
</evidence>
<feature type="region of interest" description="Disordered" evidence="7">
    <location>
        <begin position="1"/>
        <end position="22"/>
    </location>
</feature>
<keyword evidence="2" id="KW-0813">Transport</keyword>
<dbReference type="PANTHER" id="PTHR42718">
    <property type="entry name" value="MAJOR FACILITATOR SUPERFAMILY MULTIDRUG TRANSPORTER MFSC"/>
    <property type="match status" value="1"/>
</dbReference>
<dbReference type="Gene3D" id="1.20.1250.20">
    <property type="entry name" value="MFS general substrate transporter like domains"/>
    <property type="match status" value="1"/>
</dbReference>
<dbReference type="PROSITE" id="PS50850">
    <property type="entry name" value="MFS"/>
    <property type="match status" value="1"/>
</dbReference>
<sequence>MPHGDRGRDHGRTDASGTGAPGRPRLGLTLTAAAMCIFVVQLDFLALNLALPRMASELGTSTTDLQWVISGYMLALAAFLIPGGRLGDIFGRRRVLIIGLAVFGLCSLGAGLSSSASVVVVLRILQGIGAGILFPLAVAVVTDAYPRERTMRAIGNAYGIGALALALGPLVGGGLTELIGWRWVLLINVPTVLVAILVVRAGVRESRDTTVPRTIDLPGLATVVLGIAGLTLAVDRAEAWPAGATVAVAAAGLLMLGLFVFRERRARWPLVALDLFRNTPYVIVTLMATVANIAFVVAMYGVTVYLQEVEGHSPLVSGVIFLASSVTAGFAGPVSGWLGERFDIPRTIAAATVLGAVGLVLVSLTDALGGYLPGLALVGLGYGIGWAMASIGTQTVVPAERAGQASGVTLAIVIGVAGMFVAAGATLIEVRAEDVGLGTSIEDALRWMAIGSAVAAAALGALAARLMPRTTAGAS</sequence>
<evidence type="ECO:0000256" key="4">
    <source>
        <dbReference type="ARBA" id="ARBA00022989"/>
    </source>
</evidence>
<dbReference type="InterPro" id="IPR011701">
    <property type="entry name" value="MFS"/>
</dbReference>
<dbReference type="PRINTS" id="PR01036">
    <property type="entry name" value="TCRTETB"/>
</dbReference>
<feature type="transmembrane region" description="Helical" evidence="8">
    <location>
        <begin position="65"/>
        <end position="83"/>
    </location>
</feature>
<accession>A0ABP9BCY1</accession>
<reference evidence="11" key="1">
    <citation type="journal article" date="2019" name="Int. J. Syst. Evol. Microbiol.">
        <title>The Global Catalogue of Microorganisms (GCM) 10K type strain sequencing project: providing services to taxonomists for standard genome sequencing and annotation.</title>
        <authorList>
            <consortium name="The Broad Institute Genomics Platform"/>
            <consortium name="The Broad Institute Genome Sequencing Center for Infectious Disease"/>
            <person name="Wu L."/>
            <person name="Ma J."/>
        </authorList>
    </citation>
    <scope>NUCLEOTIDE SEQUENCE [LARGE SCALE GENOMIC DNA]</scope>
    <source>
        <strain evidence="11">JCM 18324</strain>
    </source>
</reference>
<feature type="transmembrane region" description="Helical" evidence="8">
    <location>
        <begin position="95"/>
        <end position="114"/>
    </location>
</feature>
<feature type="transmembrane region" description="Helical" evidence="8">
    <location>
        <begin position="215"/>
        <end position="234"/>
    </location>
</feature>
<dbReference type="Gene3D" id="1.20.1720.10">
    <property type="entry name" value="Multidrug resistance protein D"/>
    <property type="match status" value="1"/>
</dbReference>
<dbReference type="SUPFAM" id="SSF103473">
    <property type="entry name" value="MFS general substrate transporter"/>
    <property type="match status" value="1"/>
</dbReference>
<dbReference type="EMBL" id="BAABJV010000022">
    <property type="protein sequence ID" value="GAA4793699.1"/>
    <property type="molecule type" value="Genomic_DNA"/>
</dbReference>
<feature type="transmembrane region" description="Helical" evidence="8">
    <location>
        <begin position="315"/>
        <end position="335"/>
    </location>
</feature>
<evidence type="ECO:0000259" key="9">
    <source>
        <dbReference type="PROSITE" id="PS50850"/>
    </source>
</evidence>
<feature type="compositionally biased region" description="Basic and acidic residues" evidence="7">
    <location>
        <begin position="1"/>
        <end position="13"/>
    </location>
</feature>
<feature type="transmembrane region" description="Helical" evidence="8">
    <location>
        <begin position="447"/>
        <end position="467"/>
    </location>
</feature>
<evidence type="ECO:0000313" key="11">
    <source>
        <dbReference type="Proteomes" id="UP001501147"/>
    </source>
</evidence>
<protein>
    <submittedName>
        <fullName evidence="10">MFS transporter</fullName>
    </submittedName>
</protein>
<feature type="transmembrane region" description="Helical" evidence="8">
    <location>
        <begin position="281"/>
        <end position="303"/>
    </location>
</feature>
<feature type="transmembrane region" description="Helical" evidence="8">
    <location>
        <begin position="347"/>
        <end position="365"/>
    </location>
</feature>
<feature type="transmembrane region" description="Helical" evidence="8">
    <location>
        <begin position="153"/>
        <end position="171"/>
    </location>
</feature>
<feature type="transmembrane region" description="Helical" evidence="8">
    <location>
        <begin position="26"/>
        <end position="45"/>
    </location>
</feature>
<feature type="transmembrane region" description="Helical" evidence="8">
    <location>
        <begin position="405"/>
        <end position="427"/>
    </location>
</feature>
<evidence type="ECO:0000256" key="5">
    <source>
        <dbReference type="ARBA" id="ARBA00023136"/>
    </source>
</evidence>
<dbReference type="PANTHER" id="PTHR42718:SF9">
    <property type="entry name" value="MAJOR FACILITATOR SUPERFAMILY MULTIDRUG TRANSPORTER MFSC"/>
    <property type="match status" value="1"/>
</dbReference>
<dbReference type="Pfam" id="PF07690">
    <property type="entry name" value="MFS_1"/>
    <property type="match status" value="1"/>
</dbReference>
<keyword evidence="4 8" id="KW-1133">Transmembrane helix</keyword>
<feature type="transmembrane region" description="Helical" evidence="8">
    <location>
        <begin position="183"/>
        <end position="203"/>
    </location>
</feature>
<name>A0ABP9BCY1_9ACTN</name>
<feature type="transmembrane region" description="Helical" evidence="8">
    <location>
        <begin position="120"/>
        <end position="141"/>
    </location>
</feature>
<evidence type="ECO:0000256" key="1">
    <source>
        <dbReference type="ARBA" id="ARBA00004651"/>
    </source>
</evidence>
<dbReference type="InterPro" id="IPR020846">
    <property type="entry name" value="MFS_dom"/>
</dbReference>
<proteinExistence type="predicted"/>
<dbReference type="InterPro" id="IPR036259">
    <property type="entry name" value="MFS_trans_sf"/>
</dbReference>
<dbReference type="CDD" id="cd17321">
    <property type="entry name" value="MFS_MMR_MDR_like"/>
    <property type="match status" value="1"/>
</dbReference>
<keyword evidence="6" id="KW-0046">Antibiotic resistance</keyword>
<evidence type="ECO:0000313" key="10">
    <source>
        <dbReference type="EMBL" id="GAA4793699.1"/>
    </source>
</evidence>